<evidence type="ECO:0000256" key="11">
    <source>
        <dbReference type="ARBA" id="ARBA00065434"/>
    </source>
</evidence>
<dbReference type="Proteomes" id="UP000006672">
    <property type="component" value="Unassembled WGS sequence"/>
</dbReference>
<keyword evidence="18" id="KW-1185">Reference proteome</keyword>
<evidence type="ECO:0000256" key="14">
    <source>
        <dbReference type="ARBA" id="ARBA00075308"/>
    </source>
</evidence>
<evidence type="ECO:0000256" key="6">
    <source>
        <dbReference type="ARBA" id="ARBA00022691"/>
    </source>
</evidence>
<dbReference type="PANTHER" id="PTHR13370:SF3">
    <property type="entry name" value="TRNA (GUANINE(10)-N2)-METHYLTRANSFERASE HOMOLOG"/>
    <property type="match status" value="1"/>
</dbReference>
<dbReference type="CDD" id="cd02440">
    <property type="entry name" value="AdoMet_MTases"/>
    <property type="match status" value="1"/>
</dbReference>
<dbReference type="EC" id="2.1.1.214" evidence="12"/>
<comment type="similarity">
    <text evidence="15">Belongs to the class I-like SAM-binding methyltransferase superfamily. TRM11 methyltransferase family.</text>
</comment>
<reference evidence="19" key="2">
    <citation type="submission" date="2020-12" db="UniProtKB">
        <authorList>
            <consortium name="WormBaseParasite"/>
        </authorList>
    </citation>
    <scope>IDENTIFICATION</scope>
</reference>
<dbReference type="InterPro" id="IPR002052">
    <property type="entry name" value="DNA_methylase_N6_adenine_CS"/>
</dbReference>
<comment type="function">
    <text evidence="10">Catalytic subunit of the TRMT11-TRM112 methyltransferase complex, that specifically mediates the S-adenosyl-L-methionine-dependent N(2)-methylation of guanosine nucleotide at position 10 (m2G10) in tRNAs. This is one of the major tRNA (guanine-N(2))-methyltransferases.</text>
</comment>
<dbReference type="PROSITE" id="PS00092">
    <property type="entry name" value="N6_MTASE"/>
    <property type="match status" value="1"/>
</dbReference>
<comment type="subcellular location">
    <subcellularLocation>
        <location evidence="1">Cytoplasm</location>
    </subcellularLocation>
</comment>
<keyword evidence="5 15" id="KW-0808">Transferase</keyword>
<dbReference type="PRINTS" id="PR00507">
    <property type="entry name" value="N12N6MTFRASE"/>
</dbReference>
<dbReference type="Gene3D" id="3.40.50.150">
    <property type="entry name" value="Vaccinia Virus protein VP39"/>
    <property type="match status" value="1"/>
</dbReference>
<keyword evidence="2" id="KW-0963">Cytoplasm</keyword>
<protein>
    <recommendedName>
        <fullName evidence="13">tRNA (guanine(10)-N(2))-methyltransferase TRMT11</fullName>
        <ecNumber evidence="12">2.1.1.214</ecNumber>
    </recommendedName>
    <alternativeName>
        <fullName evidence="14">tRNA methyltransferase 11 homolog</fullName>
    </alternativeName>
</protein>
<dbReference type="InterPro" id="IPR059073">
    <property type="entry name" value="TRMT11_N"/>
</dbReference>
<evidence type="ECO:0000256" key="3">
    <source>
        <dbReference type="ARBA" id="ARBA00022555"/>
    </source>
</evidence>
<dbReference type="PANTHER" id="PTHR13370">
    <property type="entry name" value="RNA METHYLASE-RELATED"/>
    <property type="match status" value="1"/>
</dbReference>
<evidence type="ECO:0000256" key="12">
    <source>
        <dbReference type="ARBA" id="ARBA00066937"/>
    </source>
</evidence>
<evidence type="ECO:0000256" key="9">
    <source>
        <dbReference type="ARBA" id="ARBA00050985"/>
    </source>
</evidence>
<evidence type="ECO:0000259" key="17">
    <source>
        <dbReference type="Pfam" id="PF25904"/>
    </source>
</evidence>
<dbReference type="Pfam" id="PF01170">
    <property type="entry name" value="UPF0020"/>
    <property type="match status" value="1"/>
</dbReference>
<keyword evidence="6 15" id="KW-0949">S-adenosyl-L-methionine</keyword>
<evidence type="ECO:0000259" key="16">
    <source>
        <dbReference type="Pfam" id="PF01170"/>
    </source>
</evidence>
<evidence type="ECO:0000313" key="19">
    <source>
        <dbReference type="WBParaSite" id="Bm7030b.1"/>
    </source>
</evidence>
<organism evidence="18 19">
    <name type="scientific">Brugia malayi</name>
    <name type="common">Filarial nematode worm</name>
    <dbReference type="NCBI Taxonomy" id="6279"/>
    <lineage>
        <taxon>Eukaryota</taxon>
        <taxon>Metazoa</taxon>
        <taxon>Ecdysozoa</taxon>
        <taxon>Nematoda</taxon>
        <taxon>Chromadorea</taxon>
        <taxon>Rhabditida</taxon>
        <taxon>Spirurina</taxon>
        <taxon>Spiruromorpha</taxon>
        <taxon>Filarioidea</taxon>
        <taxon>Onchocercidae</taxon>
        <taxon>Brugia</taxon>
    </lineage>
</organism>
<proteinExistence type="inferred from homology"/>
<dbReference type="SUPFAM" id="SSF53335">
    <property type="entry name" value="S-adenosyl-L-methionine-dependent methyltransferases"/>
    <property type="match status" value="1"/>
</dbReference>
<evidence type="ECO:0000256" key="4">
    <source>
        <dbReference type="ARBA" id="ARBA00022603"/>
    </source>
</evidence>
<accession>A0A7I4KPK8</accession>
<sequence length="452" mass="51539">MIKFVTDSCLDFMKFIFVFSQVHTNFRLAEMESICNLYGIPCDNNISLLCNKRHVYVFEFPSFDDVTKILSRSVLIKYVVEWITSCNDYEELCANIEKRRLDIKNYDSADQSFAIRMRSIGRKCSRTPLENIIANIGKALDLTKSPVDLSNPCNTFYVIEEYNSNSLQRIHFGKLVGCGQGRLKNHYCLTERCYIGNTTIDPELSFLQANIAKVDIGSLVLDPFCGTGGLLIAAAHFGAAVLGSEINYQIARAVGKSSRAGVECNTAKESVAANFRQYGIDFYFMGLIIADASQHQLWHPGTHSGTFPVFDAVITDPPYGIREKGQKVSIKGKKESWIVKDAQHANHYPEKAKYSISSAFLDLIDLASRLLVVGGRLLFWFPVFDDEYSEAILPKHDAMKLIYNCEQSLSRRYSRRLLVYEKLRMVKNDEKTYVEKDCYENMTFRQRVFMKH</sequence>
<keyword evidence="8 15" id="KW-0694">RNA-binding</keyword>
<dbReference type="WBParaSite" id="Bm7030b.1">
    <property type="protein sequence ID" value="Bm7030b.1"/>
    <property type="gene ID" value="WBGene00227291"/>
</dbReference>
<dbReference type="GO" id="GO:0032259">
    <property type="term" value="P:methylation"/>
    <property type="evidence" value="ECO:0007669"/>
    <property type="project" value="UniProtKB-UniRule"/>
</dbReference>
<comment type="catalytic activity">
    <reaction evidence="9">
        <text>guanosine(10) in tRNA + S-adenosyl-L-methionine = N(2)-methylguanosine(10) in tRNA + S-adenosyl-L-homocysteine + H(+)</text>
        <dbReference type="Rhea" id="RHEA:43128"/>
        <dbReference type="Rhea" id="RHEA-COMP:10355"/>
        <dbReference type="Rhea" id="RHEA-COMP:10357"/>
        <dbReference type="ChEBI" id="CHEBI:15378"/>
        <dbReference type="ChEBI" id="CHEBI:57856"/>
        <dbReference type="ChEBI" id="CHEBI:59789"/>
        <dbReference type="ChEBI" id="CHEBI:74269"/>
        <dbReference type="ChEBI" id="CHEBI:74481"/>
        <dbReference type="EC" id="2.1.1.214"/>
    </reaction>
    <physiologicalReaction direction="left-to-right" evidence="9">
        <dbReference type="Rhea" id="RHEA:43129"/>
    </physiologicalReaction>
</comment>
<evidence type="ECO:0000256" key="13">
    <source>
        <dbReference type="ARBA" id="ARBA00067484"/>
    </source>
</evidence>
<dbReference type="GO" id="GO:0160102">
    <property type="term" value="F:tRNA (guanine(10)-N2)-methyltransferase activity"/>
    <property type="evidence" value="ECO:0007669"/>
    <property type="project" value="UniProtKB-EC"/>
</dbReference>
<dbReference type="InterPro" id="IPR016691">
    <property type="entry name" value="TRMT11"/>
</dbReference>
<evidence type="ECO:0000313" key="18">
    <source>
        <dbReference type="Proteomes" id="UP000006672"/>
    </source>
</evidence>
<dbReference type="PIRSF" id="PIRSF017259">
    <property type="entry name" value="tRNA_mtfrase_TRM11"/>
    <property type="match status" value="1"/>
</dbReference>
<keyword evidence="7 15" id="KW-0819">tRNA processing</keyword>
<gene>
    <name evidence="19" type="primary">Bm7030</name>
</gene>
<dbReference type="Pfam" id="PF25904">
    <property type="entry name" value="Tmrp11_N"/>
    <property type="match status" value="1"/>
</dbReference>
<comment type="subunit">
    <text evidence="11">Part of the heterodimeric TRMT11-TRM112 methyltransferase complex; this complex forms an active tRNA methyltransferase, where TRMT112 acts as an activator of the catalytic subunit TRMT11.</text>
</comment>
<dbReference type="AlphaFoldDB" id="A0A7I4KPK8"/>
<evidence type="ECO:0000256" key="1">
    <source>
        <dbReference type="ARBA" id="ARBA00004496"/>
    </source>
</evidence>
<dbReference type="FunCoup" id="A0A7I4KPK8">
    <property type="interactions" value="1662"/>
</dbReference>
<evidence type="ECO:0000256" key="10">
    <source>
        <dbReference type="ARBA" id="ARBA00056270"/>
    </source>
</evidence>
<dbReference type="InterPro" id="IPR029063">
    <property type="entry name" value="SAM-dependent_MTases_sf"/>
</dbReference>
<dbReference type="GO" id="GO:0000049">
    <property type="term" value="F:tRNA binding"/>
    <property type="evidence" value="ECO:0007669"/>
    <property type="project" value="UniProtKB-UniRule"/>
</dbReference>
<evidence type="ECO:0000256" key="15">
    <source>
        <dbReference type="PROSITE-ProRule" id="PRU00959"/>
    </source>
</evidence>
<dbReference type="GO" id="GO:0005737">
    <property type="term" value="C:cytoplasm"/>
    <property type="evidence" value="ECO:0007669"/>
    <property type="project" value="UniProtKB-SubCell"/>
</dbReference>
<keyword evidence="3 15" id="KW-0820">tRNA-binding</keyword>
<evidence type="ECO:0000256" key="5">
    <source>
        <dbReference type="ARBA" id="ARBA00022679"/>
    </source>
</evidence>
<dbReference type="InParanoid" id="A0A7I4KPK8"/>
<evidence type="ECO:0000256" key="7">
    <source>
        <dbReference type="ARBA" id="ARBA00022694"/>
    </source>
</evidence>
<name>A0A7I4KPK8_BRUMA</name>
<dbReference type="InterPro" id="IPR000241">
    <property type="entry name" value="RlmKL-like_Mtase"/>
</dbReference>
<feature type="domain" description="Ribosomal RNA large subunit methyltransferase K/L-like methyltransferase" evidence="16">
    <location>
        <begin position="192"/>
        <end position="324"/>
    </location>
</feature>
<keyword evidence="4 15" id="KW-0489">Methyltransferase</keyword>
<reference evidence="18" key="1">
    <citation type="journal article" date="2007" name="Science">
        <title>Draft genome of the filarial nematode parasite Brugia malayi.</title>
        <authorList>
            <person name="Ghedin E."/>
            <person name="Wang S."/>
            <person name="Spiro D."/>
            <person name="Caler E."/>
            <person name="Zhao Q."/>
            <person name="Crabtree J."/>
            <person name="Allen J.E."/>
            <person name="Delcher A.L."/>
            <person name="Guiliano D.B."/>
            <person name="Miranda-Saavedra D."/>
            <person name="Angiuoli S.V."/>
            <person name="Creasy T."/>
            <person name="Amedeo P."/>
            <person name="Haas B."/>
            <person name="El-Sayed N.M."/>
            <person name="Wortman J.R."/>
            <person name="Feldblyum T."/>
            <person name="Tallon L."/>
            <person name="Schatz M."/>
            <person name="Shumway M."/>
            <person name="Koo H."/>
            <person name="Salzberg S.L."/>
            <person name="Schobel S."/>
            <person name="Pertea M."/>
            <person name="Pop M."/>
            <person name="White O."/>
            <person name="Barton G.J."/>
            <person name="Carlow C.K."/>
            <person name="Crawford M.J."/>
            <person name="Daub J."/>
            <person name="Dimmic M.W."/>
            <person name="Estes C.F."/>
            <person name="Foster J.M."/>
            <person name="Ganatra M."/>
            <person name="Gregory W.F."/>
            <person name="Johnson N.M."/>
            <person name="Jin J."/>
            <person name="Komuniecki R."/>
            <person name="Korf I."/>
            <person name="Kumar S."/>
            <person name="Laney S."/>
            <person name="Li B.W."/>
            <person name="Li W."/>
            <person name="Lindblom T.H."/>
            <person name="Lustigman S."/>
            <person name="Ma D."/>
            <person name="Maina C.V."/>
            <person name="Martin D.M."/>
            <person name="McCarter J.P."/>
            <person name="McReynolds L."/>
            <person name="Mitreva M."/>
            <person name="Nutman T.B."/>
            <person name="Parkinson J."/>
            <person name="Peregrin-Alvarez J.M."/>
            <person name="Poole C."/>
            <person name="Ren Q."/>
            <person name="Saunders L."/>
            <person name="Sluder A.E."/>
            <person name="Smith K."/>
            <person name="Stanke M."/>
            <person name="Unnasch T.R."/>
            <person name="Ware J."/>
            <person name="Wei A.D."/>
            <person name="Weil G."/>
            <person name="Williams D.J."/>
            <person name="Zhang Y."/>
            <person name="Williams S.A."/>
            <person name="Fraser-Liggett C."/>
            <person name="Slatko B."/>
            <person name="Blaxter M.L."/>
            <person name="Scott A.L."/>
        </authorList>
    </citation>
    <scope>NUCLEOTIDE SEQUENCE</scope>
    <source>
        <strain evidence="18">FR3</strain>
    </source>
</reference>
<evidence type="ECO:0000256" key="8">
    <source>
        <dbReference type="ARBA" id="ARBA00022884"/>
    </source>
</evidence>
<dbReference type="GO" id="GO:0008033">
    <property type="term" value="P:tRNA processing"/>
    <property type="evidence" value="ECO:0007669"/>
    <property type="project" value="UniProtKB-UniRule"/>
</dbReference>
<dbReference type="PROSITE" id="PS51627">
    <property type="entry name" value="SAM_MT_TRM11"/>
    <property type="match status" value="1"/>
</dbReference>
<dbReference type="GO" id="GO:0043527">
    <property type="term" value="C:tRNA methyltransferase complex"/>
    <property type="evidence" value="ECO:0007669"/>
    <property type="project" value="UniProtKB-ARBA"/>
</dbReference>
<feature type="domain" description="tRNA (guanine(10)-N(2))-methyltransferase TRMT11 N-terminal" evidence="17">
    <location>
        <begin position="13"/>
        <end position="178"/>
    </location>
</feature>
<evidence type="ECO:0000256" key="2">
    <source>
        <dbReference type="ARBA" id="ARBA00022490"/>
    </source>
</evidence>